<evidence type="ECO:0000313" key="1">
    <source>
        <dbReference type="EMBL" id="MFD1008261.1"/>
    </source>
</evidence>
<dbReference type="Gene3D" id="3.40.50.300">
    <property type="entry name" value="P-loop containing nucleotide triphosphate hydrolases"/>
    <property type="match status" value="1"/>
</dbReference>
<dbReference type="InterPro" id="IPR027417">
    <property type="entry name" value="P-loop_NTPase"/>
</dbReference>
<proteinExistence type="predicted"/>
<dbReference type="SUPFAM" id="SSF52540">
    <property type="entry name" value="P-loop containing nucleoside triphosphate hydrolases"/>
    <property type="match status" value="1"/>
</dbReference>
<evidence type="ECO:0000313" key="2">
    <source>
        <dbReference type="Proteomes" id="UP001597048"/>
    </source>
</evidence>
<keyword evidence="2" id="KW-1185">Reference proteome</keyword>
<name>A0ABW3KJN6_9GAMM</name>
<sequence length="168" mass="18304">MATLLHTRQSLCSAMSWQPLLLDAPFMYTPNSTSTDATKCNISHWGGVPQARLLANLAAISQNNSGWILIANAPAPLSRQALLEAGIDLARVIDAKQASRQLVLRATACPSIAVVVCWKYGDLKQGPLDINHRPRHILAARRCGLSTRAAVSYKRLDAHKLGKERCVL</sequence>
<dbReference type="Proteomes" id="UP001597048">
    <property type="component" value="Unassembled WGS sequence"/>
</dbReference>
<accession>A0ABW3KJN6</accession>
<comment type="caution">
    <text evidence="1">The sequence shown here is derived from an EMBL/GenBank/DDBJ whole genome shotgun (WGS) entry which is preliminary data.</text>
</comment>
<dbReference type="RefSeq" id="WP_379558243.1">
    <property type="nucleotide sequence ID" value="NZ_JBHTJS010000035.1"/>
</dbReference>
<organism evidence="1 2">
    <name type="scientific">Oceanisphaera ostreae</name>
    <dbReference type="NCBI Taxonomy" id="914151"/>
    <lineage>
        <taxon>Bacteria</taxon>
        <taxon>Pseudomonadati</taxon>
        <taxon>Pseudomonadota</taxon>
        <taxon>Gammaproteobacteria</taxon>
        <taxon>Aeromonadales</taxon>
        <taxon>Aeromonadaceae</taxon>
        <taxon>Oceanisphaera</taxon>
    </lineage>
</organism>
<protein>
    <submittedName>
        <fullName evidence="1">Uncharacterized protein</fullName>
    </submittedName>
</protein>
<reference evidence="2" key="1">
    <citation type="journal article" date="2019" name="Int. J. Syst. Evol. Microbiol.">
        <title>The Global Catalogue of Microorganisms (GCM) 10K type strain sequencing project: providing services to taxonomists for standard genome sequencing and annotation.</title>
        <authorList>
            <consortium name="The Broad Institute Genomics Platform"/>
            <consortium name="The Broad Institute Genome Sequencing Center for Infectious Disease"/>
            <person name="Wu L."/>
            <person name="Ma J."/>
        </authorList>
    </citation>
    <scope>NUCLEOTIDE SEQUENCE [LARGE SCALE GENOMIC DNA]</scope>
    <source>
        <strain evidence="2">CCUG 60525</strain>
    </source>
</reference>
<dbReference type="EMBL" id="JBHTJS010000035">
    <property type="protein sequence ID" value="MFD1008261.1"/>
    <property type="molecule type" value="Genomic_DNA"/>
</dbReference>
<gene>
    <name evidence="1" type="ORF">ACFQ1C_08855</name>
</gene>